<name>A0A165VPU3_9HYPH</name>
<dbReference type="SUPFAM" id="SSF54909">
    <property type="entry name" value="Dimeric alpha+beta barrel"/>
    <property type="match status" value="1"/>
</dbReference>
<organism evidence="2 3">
    <name type="scientific">Pseudovibrio axinellae</name>
    <dbReference type="NCBI Taxonomy" id="989403"/>
    <lineage>
        <taxon>Bacteria</taxon>
        <taxon>Pseudomonadati</taxon>
        <taxon>Pseudomonadota</taxon>
        <taxon>Alphaproteobacteria</taxon>
        <taxon>Hyphomicrobiales</taxon>
        <taxon>Stappiaceae</taxon>
        <taxon>Pseudovibrio</taxon>
    </lineage>
</organism>
<evidence type="ECO:0000313" key="3">
    <source>
        <dbReference type="Proteomes" id="UP000076577"/>
    </source>
</evidence>
<accession>A0A165VPU3</accession>
<dbReference type="InterPro" id="IPR011008">
    <property type="entry name" value="Dimeric_a/b-barrel"/>
</dbReference>
<dbReference type="Gene3D" id="3.30.70.100">
    <property type="match status" value="1"/>
</dbReference>
<dbReference type="Pfam" id="PF07978">
    <property type="entry name" value="NIPSNAP"/>
    <property type="match status" value="1"/>
</dbReference>
<dbReference type="Proteomes" id="UP000076577">
    <property type="component" value="Unassembled WGS sequence"/>
</dbReference>
<keyword evidence="3" id="KW-1185">Reference proteome</keyword>
<evidence type="ECO:0000313" key="2">
    <source>
        <dbReference type="EMBL" id="KZL14867.1"/>
    </source>
</evidence>
<dbReference type="EMBL" id="LMCB01000086">
    <property type="protein sequence ID" value="KZL14867.1"/>
    <property type="molecule type" value="Genomic_DNA"/>
</dbReference>
<proteinExistence type="predicted"/>
<gene>
    <name evidence="2" type="ORF">PsAD2_03732</name>
</gene>
<feature type="domain" description="NIPSNAP" evidence="1">
    <location>
        <begin position="4"/>
        <end position="93"/>
    </location>
</feature>
<sequence>MFVEQRTYTLHSGNTAEFLRLYEQEGLAIQRPILGRLVGYFSSEVGILHQIIHMWAYNDLEERSRRRATLNADARWKRLHTKGQAFANLSGKQNFHASLIQSVVGR</sequence>
<dbReference type="AlphaFoldDB" id="A0A165VPU3"/>
<evidence type="ECO:0000259" key="1">
    <source>
        <dbReference type="Pfam" id="PF07978"/>
    </source>
</evidence>
<comment type="caution">
    <text evidence="2">The sequence shown here is derived from an EMBL/GenBank/DDBJ whole genome shotgun (WGS) entry which is preliminary data.</text>
</comment>
<dbReference type="PATRIC" id="fig|989403.3.peg.4059"/>
<protein>
    <recommendedName>
        <fullName evidence="1">NIPSNAP domain-containing protein</fullName>
    </recommendedName>
</protein>
<dbReference type="RefSeq" id="WP_203416224.1">
    <property type="nucleotide sequence ID" value="NZ_FOFM01000071.1"/>
</dbReference>
<dbReference type="STRING" id="989403.SAMN05421798_1712"/>
<dbReference type="InterPro" id="IPR012577">
    <property type="entry name" value="NIPSNAP"/>
</dbReference>
<reference evidence="2 3" key="1">
    <citation type="journal article" date="2016" name="Front. Microbiol.">
        <title>Comparative Genomic Analysis Reveals a Diverse Repertoire of Genes Involved in Prokaryote-Eukaryote Interactions within the Pseudovibrio Genus.</title>
        <authorList>
            <person name="Romano S."/>
            <person name="Fernandez-Guerra A."/>
            <person name="Reen F.J."/>
            <person name="Glockner F.O."/>
            <person name="Crowley S.P."/>
            <person name="O'Sullivan O."/>
            <person name="Cotter P.D."/>
            <person name="Adams C."/>
            <person name="Dobson A.D."/>
            <person name="O'Gara F."/>
        </authorList>
    </citation>
    <scope>NUCLEOTIDE SEQUENCE [LARGE SCALE GENOMIC DNA]</scope>
    <source>
        <strain evidence="2 3">Ad2</strain>
    </source>
</reference>